<dbReference type="KEGG" id="crq:GCK72_019550"/>
<dbReference type="CTD" id="9839362"/>
<name>A0A6A5GE91_CAERE</name>
<feature type="transmembrane region" description="Helical" evidence="1">
    <location>
        <begin position="86"/>
        <end position="103"/>
    </location>
</feature>
<organism evidence="2 3">
    <name type="scientific">Caenorhabditis remanei</name>
    <name type="common">Caenorhabditis vulgaris</name>
    <dbReference type="NCBI Taxonomy" id="31234"/>
    <lineage>
        <taxon>Eukaryota</taxon>
        <taxon>Metazoa</taxon>
        <taxon>Ecdysozoa</taxon>
        <taxon>Nematoda</taxon>
        <taxon>Chromadorea</taxon>
        <taxon>Rhabditida</taxon>
        <taxon>Rhabditina</taxon>
        <taxon>Rhabditomorpha</taxon>
        <taxon>Rhabditoidea</taxon>
        <taxon>Rhabditidae</taxon>
        <taxon>Peloderinae</taxon>
        <taxon>Caenorhabditis</taxon>
    </lineage>
</organism>
<reference evidence="2 3" key="1">
    <citation type="submission" date="2019-12" db="EMBL/GenBank/DDBJ databases">
        <title>Chromosome-level assembly of the Caenorhabditis remanei genome.</title>
        <authorList>
            <person name="Teterina A.A."/>
            <person name="Willis J.H."/>
            <person name="Phillips P.C."/>
        </authorList>
    </citation>
    <scope>NUCLEOTIDE SEQUENCE [LARGE SCALE GENOMIC DNA]</scope>
    <source>
        <strain evidence="2 3">PX506</strain>
        <tissue evidence="2">Whole organism</tissue>
    </source>
</reference>
<proteinExistence type="predicted"/>
<evidence type="ECO:0000256" key="1">
    <source>
        <dbReference type="SAM" id="Phobius"/>
    </source>
</evidence>
<dbReference type="PANTHER" id="PTHR47516:SF2">
    <property type="entry name" value="SERPENTINE RECEPTOR CLASS GAMMA"/>
    <property type="match status" value="1"/>
</dbReference>
<dbReference type="GeneID" id="9839362"/>
<feature type="transmembrane region" description="Helical" evidence="1">
    <location>
        <begin position="29"/>
        <end position="50"/>
    </location>
</feature>
<keyword evidence="1" id="KW-1133">Transmembrane helix</keyword>
<evidence type="ECO:0000313" key="3">
    <source>
        <dbReference type="Proteomes" id="UP000483820"/>
    </source>
</evidence>
<feature type="transmembrane region" description="Helical" evidence="1">
    <location>
        <begin position="134"/>
        <end position="156"/>
    </location>
</feature>
<comment type="caution">
    <text evidence="2">The sequence shown here is derived from an EMBL/GenBank/DDBJ whole genome shotgun (WGS) entry which is preliminary data.</text>
</comment>
<keyword evidence="1" id="KW-0472">Membrane</keyword>
<dbReference type="EMBL" id="WUAV01000005">
    <property type="protein sequence ID" value="KAF1752995.1"/>
    <property type="molecule type" value="Genomic_DNA"/>
</dbReference>
<gene>
    <name evidence="2" type="ORF">GCK72_019550</name>
</gene>
<dbReference type="Proteomes" id="UP000483820">
    <property type="component" value="Chromosome V"/>
</dbReference>
<dbReference type="AlphaFoldDB" id="A0A6A5GE91"/>
<dbReference type="InterPro" id="IPR003839">
    <property type="entry name" value="7TM_GPCR_serpentine_rcpt_Sru"/>
</dbReference>
<dbReference type="RefSeq" id="XP_053581999.1">
    <property type="nucleotide sequence ID" value="XM_053733086.1"/>
</dbReference>
<keyword evidence="1" id="KW-0812">Transmembrane</keyword>
<sequence>MSEFSFSPYTYAYKSILGVQEYINHEYEMILMFPYLIISVTFCAALPHFLSDGICIQVFEPYPFGSVLIISRFHLINLNYVVPGNVIFTGSVTISIILLNYFVMRKIQERKMLNVSQSSSATLKIEKTLTGTMIILLIPLMINLFVSIGELFHFSFFSYILLFRPLFLDARVHVVTCYFYITHPVFKKPQTQVSASTNFSLVALKTVE</sequence>
<dbReference type="PANTHER" id="PTHR47516">
    <property type="entry name" value="SERPENTINE RECEPTOR, CLASS U-RELATED"/>
    <property type="match status" value="1"/>
</dbReference>
<protein>
    <submittedName>
        <fullName evidence="2">Uncharacterized protein</fullName>
    </submittedName>
</protein>
<dbReference type="Pfam" id="PF10322">
    <property type="entry name" value="7TM_GPCR_Sru"/>
    <property type="match status" value="1"/>
</dbReference>
<evidence type="ECO:0000313" key="2">
    <source>
        <dbReference type="EMBL" id="KAF1752995.1"/>
    </source>
</evidence>
<accession>A0A6A5GE91</accession>
<feature type="transmembrane region" description="Helical" evidence="1">
    <location>
        <begin position="62"/>
        <end position="80"/>
    </location>
</feature>